<name>A0A2H3K157_WOLCO</name>
<gene>
    <name evidence="2" type="ORF">WOLCODRAFT_77491</name>
</gene>
<dbReference type="SUPFAM" id="SSF81383">
    <property type="entry name" value="F-box domain"/>
    <property type="match status" value="1"/>
</dbReference>
<sequence>MAALNLPEPPTRAALEDARRELAVRRQTVQELSDKIQAAEDKLARFVEESQCAIRELQKDRAALEAQVAQTLAYISPIRRLPQELLRYIFLLNFDEHPCCAWILSAVCSLWRRLVLSMPTMWSKIRLVTSQATSADTIRLWLERSGKSVPLDIEIFLVAQPVHTAVAEPLSRRRIAQGFVDWAIVGGGGWTPPHAVAHHALGGNGAAAYVQVPATPGIHILPLHGTGGTGLLGANIPALHTATLAQVDIGGLPTLVAPERSVGAHRSKKNMHWGHVAFYYLTEQMHRWERFVFRFDKQFASIAALKSVEGDAPLLREFEVSSAEAAYYGDWKWLPSAPTHSTFDTSSLRKVTLHNVPFKWSSPTLRNLQSLSIRSLPTIHVALDRILFMIAANPQLETLSLHFTSPTPPVLPLSQTTLPMLTSLSMSGHYLLTNLLEALVLPGLNNLVLDIDAREPIEESVSSLVARSGNPPLTKLSLAYGMSGSSSSLYYYGGGVGVASWHFLAELDQLLTLQVGGVPFEPLLSTLSAHDDDGQQDHWVCPNLTTLSMRGCHSHADDVVKLVQMVETRNPDVNSGFTAGGPARLQQFELYDCAAIGPDIIRWLKTRIDNVICADPIYDG</sequence>
<dbReference type="SUPFAM" id="SSF52047">
    <property type="entry name" value="RNI-like"/>
    <property type="match status" value="1"/>
</dbReference>
<dbReference type="EMBL" id="KB468168">
    <property type="protein sequence ID" value="PCH44909.1"/>
    <property type="molecule type" value="Genomic_DNA"/>
</dbReference>
<dbReference type="InterPro" id="IPR032675">
    <property type="entry name" value="LRR_dom_sf"/>
</dbReference>
<keyword evidence="1" id="KW-0175">Coiled coil</keyword>
<evidence type="ECO:0000313" key="2">
    <source>
        <dbReference type="EMBL" id="PCH44909.1"/>
    </source>
</evidence>
<dbReference type="OMA" id="VEQMHRW"/>
<evidence type="ECO:0000313" key="3">
    <source>
        <dbReference type="Proteomes" id="UP000218811"/>
    </source>
</evidence>
<dbReference type="AlphaFoldDB" id="A0A2H3K157"/>
<dbReference type="Proteomes" id="UP000218811">
    <property type="component" value="Unassembled WGS sequence"/>
</dbReference>
<evidence type="ECO:0000256" key="1">
    <source>
        <dbReference type="SAM" id="Coils"/>
    </source>
</evidence>
<dbReference type="InterPro" id="IPR036047">
    <property type="entry name" value="F-box-like_dom_sf"/>
</dbReference>
<protein>
    <recommendedName>
        <fullName evidence="4">F-box domain-containing protein</fullName>
    </recommendedName>
</protein>
<proteinExistence type="predicted"/>
<accession>A0A2H3K157</accession>
<dbReference type="STRING" id="742152.A0A2H3K157"/>
<feature type="coiled-coil region" evidence="1">
    <location>
        <begin position="15"/>
        <end position="74"/>
    </location>
</feature>
<organism evidence="2 3">
    <name type="scientific">Wolfiporia cocos (strain MD-104)</name>
    <name type="common">Brown rot fungus</name>
    <dbReference type="NCBI Taxonomy" id="742152"/>
    <lineage>
        <taxon>Eukaryota</taxon>
        <taxon>Fungi</taxon>
        <taxon>Dikarya</taxon>
        <taxon>Basidiomycota</taxon>
        <taxon>Agaricomycotina</taxon>
        <taxon>Agaricomycetes</taxon>
        <taxon>Polyporales</taxon>
        <taxon>Phaeolaceae</taxon>
        <taxon>Wolfiporia</taxon>
    </lineage>
</organism>
<dbReference type="OrthoDB" id="3208947at2759"/>
<evidence type="ECO:0008006" key="4">
    <source>
        <dbReference type="Google" id="ProtNLM"/>
    </source>
</evidence>
<reference evidence="2 3" key="1">
    <citation type="journal article" date="2012" name="Science">
        <title>The Paleozoic origin of enzymatic lignin decomposition reconstructed from 31 fungal genomes.</title>
        <authorList>
            <person name="Floudas D."/>
            <person name="Binder M."/>
            <person name="Riley R."/>
            <person name="Barry K."/>
            <person name="Blanchette R.A."/>
            <person name="Henrissat B."/>
            <person name="Martinez A.T."/>
            <person name="Otillar R."/>
            <person name="Spatafora J.W."/>
            <person name="Yadav J.S."/>
            <person name="Aerts A."/>
            <person name="Benoit I."/>
            <person name="Boyd A."/>
            <person name="Carlson A."/>
            <person name="Copeland A."/>
            <person name="Coutinho P.M."/>
            <person name="de Vries R.P."/>
            <person name="Ferreira P."/>
            <person name="Findley K."/>
            <person name="Foster B."/>
            <person name="Gaskell J."/>
            <person name="Glotzer D."/>
            <person name="Gorecki P."/>
            <person name="Heitman J."/>
            <person name="Hesse C."/>
            <person name="Hori C."/>
            <person name="Igarashi K."/>
            <person name="Jurgens J.A."/>
            <person name="Kallen N."/>
            <person name="Kersten P."/>
            <person name="Kohler A."/>
            <person name="Kuees U."/>
            <person name="Kumar T.K.A."/>
            <person name="Kuo A."/>
            <person name="LaButti K."/>
            <person name="Larrondo L.F."/>
            <person name="Lindquist E."/>
            <person name="Ling A."/>
            <person name="Lombard V."/>
            <person name="Lucas S."/>
            <person name="Lundell T."/>
            <person name="Martin R."/>
            <person name="McLaughlin D.J."/>
            <person name="Morgenstern I."/>
            <person name="Morin E."/>
            <person name="Murat C."/>
            <person name="Nagy L.G."/>
            <person name="Nolan M."/>
            <person name="Ohm R.A."/>
            <person name="Patyshakuliyeva A."/>
            <person name="Rokas A."/>
            <person name="Ruiz-Duenas F.J."/>
            <person name="Sabat G."/>
            <person name="Salamov A."/>
            <person name="Samejima M."/>
            <person name="Schmutz J."/>
            <person name="Slot J.C."/>
            <person name="St John F."/>
            <person name="Stenlid J."/>
            <person name="Sun H."/>
            <person name="Sun S."/>
            <person name="Syed K."/>
            <person name="Tsang A."/>
            <person name="Wiebenga A."/>
            <person name="Young D."/>
            <person name="Pisabarro A."/>
            <person name="Eastwood D.C."/>
            <person name="Martin F."/>
            <person name="Cullen D."/>
            <person name="Grigoriev I.V."/>
            <person name="Hibbett D.S."/>
        </authorList>
    </citation>
    <scope>NUCLEOTIDE SEQUENCE [LARGE SCALE GENOMIC DNA]</scope>
    <source>
        <strain evidence="2 3">MD-104</strain>
    </source>
</reference>
<keyword evidence="3" id="KW-1185">Reference proteome</keyword>
<dbReference type="Gene3D" id="3.80.10.10">
    <property type="entry name" value="Ribonuclease Inhibitor"/>
    <property type="match status" value="1"/>
</dbReference>